<gene>
    <name evidence="1" type="ORF">NWP23_15875</name>
</gene>
<organism evidence="1 2">
    <name type="scientific">Umezakia ovalisporum FSS-62</name>
    <dbReference type="NCBI Taxonomy" id="2971776"/>
    <lineage>
        <taxon>Bacteria</taxon>
        <taxon>Bacillati</taxon>
        <taxon>Cyanobacteriota</taxon>
        <taxon>Cyanophyceae</taxon>
        <taxon>Nostocales</taxon>
        <taxon>Nodulariaceae</taxon>
        <taxon>Umezakia</taxon>
    </lineage>
</organism>
<comment type="caution">
    <text evidence="1">The sequence shown here is derived from an EMBL/GenBank/DDBJ whole genome shotgun (WGS) entry which is preliminary data.</text>
</comment>
<dbReference type="EMBL" id="JANQDL010000102">
    <property type="protein sequence ID" value="MDH6065205.1"/>
    <property type="molecule type" value="Genomic_DNA"/>
</dbReference>
<accession>A0AA43KGP3</accession>
<evidence type="ECO:0000313" key="2">
    <source>
        <dbReference type="Proteomes" id="UP001159370"/>
    </source>
</evidence>
<protein>
    <recommendedName>
        <fullName evidence="3">Transposase</fullName>
    </recommendedName>
</protein>
<dbReference type="RefSeq" id="WP_280652695.1">
    <property type="nucleotide sequence ID" value="NZ_JANQDL010000102.1"/>
</dbReference>
<proteinExistence type="predicted"/>
<dbReference type="Proteomes" id="UP001159370">
    <property type="component" value="Unassembled WGS sequence"/>
</dbReference>
<evidence type="ECO:0000313" key="1">
    <source>
        <dbReference type="EMBL" id="MDH6065205.1"/>
    </source>
</evidence>
<reference evidence="1 2" key="1">
    <citation type="journal article" date="2023" name="J. Phycol.">
        <title>Chrysosporum ovalisporum is synonymous with the true-branching cyanobacterium Umezakia natans (Nostocales/Aphanizomenonaceae).</title>
        <authorList>
            <person name="McGregor G.B."/>
            <person name="Sendall B.C."/>
            <person name="Niiyama Y."/>
            <person name="Tuji A."/>
            <person name="Willis A."/>
        </authorList>
    </citation>
    <scope>NUCLEOTIDE SEQUENCE [LARGE SCALE GENOMIC DNA]</scope>
    <source>
        <strain evidence="1 2">FSS-62</strain>
    </source>
</reference>
<dbReference type="AlphaFoldDB" id="A0AA43KGP3"/>
<sequence>MVKWHTRTYPIKLIKRVRIVKRPDGLYVQFCVNTEVKQQPRIADGEIGLDVGLEHCYSDYNGYH</sequence>
<evidence type="ECO:0008006" key="3">
    <source>
        <dbReference type="Google" id="ProtNLM"/>
    </source>
</evidence>
<name>A0AA43KGP3_9CYAN</name>